<evidence type="ECO:0008006" key="4">
    <source>
        <dbReference type="Google" id="ProtNLM"/>
    </source>
</evidence>
<proteinExistence type="predicted"/>
<evidence type="ECO:0000256" key="1">
    <source>
        <dbReference type="SAM" id="Phobius"/>
    </source>
</evidence>
<dbReference type="RefSeq" id="WP_344733886.1">
    <property type="nucleotide sequence ID" value="NZ_BAAAZH010000017.1"/>
</dbReference>
<gene>
    <name evidence="2" type="ORF">GCM10022215_26400</name>
</gene>
<feature type="transmembrane region" description="Helical" evidence="1">
    <location>
        <begin position="188"/>
        <end position="207"/>
    </location>
</feature>
<name>A0ABP7XM11_9ACTN</name>
<comment type="caution">
    <text evidence="2">The sequence shown here is derived from an EMBL/GenBank/DDBJ whole genome shotgun (WGS) entry which is preliminary data.</text>
</comment>
<dbReference type="Proteomes" id="UP001501495">
    <property type="component" value="Unassembled WGS sequence"/>
</dbReference>
<feature type="transmembrane region" description="Helical" evidence="1">
    <location>
        <begin position="16"/>
        <end position="37"/>
    </location>
</feature>
<organism evidence="2 3">
    <name type="scientific">Nocardioides fonticola</name>
    <dbReference type="NCBI Taxonomy" id="450363"/>
    <lineage>
        <taxon>Bacteria</taxon>
        <taxon>Bacillati</taxon>
        <taxon>Actinomycetota</taxon>
        <taxon>Actinomycetes</taxon>
        <taxon>Propionibacteriales</taxon>
        <taxon>Nocardioidaceae</taxon>
        <taxon>Nocardioides</taxon>
    </lineage>
</organism>
<evidence type="ECO:0000313" key="3">
    <source>
        <dbReference type="Proteomes" id="UP001501495"/>
    </source>
</evidence>
<evidence type="ECO:0000313" key="2">
    <source>
        <dbReference type="EMBL" id="GAA4121423.1"/>
    </source>
</evidence>
<protein>
    <recommendedName>
        <fullName evidence="4">DUF4337 domain-containing protein</fullName>
    </recommendedName>
</protein>
<dbReference type="EMBL" id="BAAAZH010000017">
    <property type="protein sequence ID" value="GAA4121423.1"/>
    <property type="molecule type" value="Genomic_DNA"/>
</dbReference>
<keyword evidence="1" id="KW-0812">Transmembrane</keyword>
<sequence>MTETFIETPEDPTTDLLQIVAAILLGIAATLTAFSAYRSALTDGNALQGYTVASQKLADSNFFYGQGNQVEAGDRALFVAYATASQEGNTDLADYLVTLMRPELSDAVDWWNATDEAVTPFDDLEGNPYVVGDYADGENLANESKDAYKEAVSADNQGDKLELATVFLALTLFFGGIATLFTRRPVRAGLLALGTVTLIAGSVRLLTAL</sequence>
<keyword evidence="1" id="KW-0472">Membrane</keyword>
<reference evidence="3" key="1">
    <citation type="journal article" date="2019" name="Int. J. Syst. Evol. Microbiol.">
        <title>The Global Catalogue of Microorganisms (GCM) 10K type strain sequencing project: providing services to taxonomists for standard genome sequencing and annotation.</title>
        <authorList>
            <consortium name="The Broad Institute Genomics Platform"/>
            <consortium name="The Broad Institute Genome Sequencing Center for Infectious Disease"/>
            <person name="Wu L."/>
            <person name="Ma J."/>
        </authorList>
    </citation>
    <scope>NUCLEOTIDE SEQUENCE [LARGE SCALE GENOMIC DNA]</scope>
    <source>
        <strain evidence="3">JCM 16703</strain>
    </source>
</reference>
<accession>A0ABP7XM11</accession>
<feature type="transmembrane region" description="Helical" evidence="1">
    <location>
        <begin position="163"/>
        <end position="182"/>
    </location>
</feature>
<keyword evidence="1" id="KW-1133">Transmembrane helix</keyword>
<keyword evidence="3" id="KW-1185">Reference proteome</keyword>